<evidence type="ECO:0000256" key="2">
    <source>
        <dbReference type="ARBA" id="ARBA00004123"/>
    </source>
</evidence>
<dbReference type="Pfam" id="PF14713">
    <property type="entry name" value="DUF4464"/>
    <property type="match status" value="1"/>
</dbReference>
<evidence type="ECO:0000256" key="3">
    <source>
        <dbReference type="ARBA" id="ARBA00004496"/>
    </source>
</evidence>
<proteinExistence type="predicted"/>
<evidence type="ECO:0000313" key="8">
    <source>
        <dbReference type="EMBL" id="GMF17724.1"/>
    </source>
</evidence>
<dbReference type="OrthoDB" id="2136125at2759"/>
<evidence type="ECO:0000313" key="9">
    <source>
        <dbReference type="Proteomes" id="UP001165083"/>
    </source>
</evidence>
<keyword evidence="6" id="KW-0539">Nucleus</keyword>
<evidence type="ECO:0000256" key="4">
    <source>
        <dbReference type="ARBA" id="ARBA00021436"/>
    </source>
</evidence>
<protein>
    <recommendedName>
        <fullName evidence="4">Cilia- and flagella-associated protein 299</fullName>
    </recommendedName>
</protein>
<keyword evidence="5" id="KW-0963">Cytoplasm</keyword>
<dbReference type="PANTHER" id="PTHR33588:SF1">
    <property type="entry name" value="CILIA- AND FLAGELLA-ASSOCIATED PROTEIN 299"/>
    <property type="match status" value="1"/>
</dbReference>
<evidence type="ECO:0000256" key="7">
    <source>
        <dbReference type="SAM" id="MobiDB-lite"/>
    </source>
</evidence>
<dbReference type="PANTHER" id="PTHR33588">
    <property type="entry name" value="CILIA- AND FLAGELLA-ASSOCIATED PROTEIN 299"/>
    <property type="match status" value="1"/>
</dbReference>
<evidence type="ECO:0000256" key="1">
    <source>
        <dbReference type="ARBA" id="ARBA00003056"/>
    </source>
</evidence>
<reference evidence="8" key="1">
    <citation type="submission" date="2023-04" db="EMBL/GenBank/DDBJ databases">
        <title>Phytophthora lilii NBRC 32176.</title>
        <authorList>
            <person name="Ichikawa N."/>
            <person name="Sato H."/>
            <person name="Tonouchi N."/>
        </authorList>
    </citation>
    <scope>NUCLEOTIDE SEQUENCE</scope>
    <source>
        <strain evidence="8">NBRC 32176</strain>
    </source>
</reference>
<feature type="compositionally biased region" description="Basic and acidic residues" evidence="7">
    <location>
        <begin position="61"/>
        <end position="76"/>
    </location>
</feature>
<organism evidence="8 9">
    <name type="scientific">Phytophthora lilii</name>
    <dbReference type="NCBI Taxonomy" id="2077276"/>
    <lineage>
        <taxon>Eukaryota</taxon>
        <taxon>Sar</taxon>
        <taxon>Stramenopiles</taxon>
        <taxon>Oomycota</taxon>
        <taxon>Peronosporomycetes</taxon>
        <taxon>Peronosporales</taxon>
        <taxon>Peronosporaceae</taxon>
        <taxon>Phytophthora</taxon>
    </lineage>
</organism>
<keyword evidence="9" id="KW-1185">Reference proteome</keyword>
<accession>A0A9W6TRB7</accession>
<sequence>MAEREPQDYQYASESLDQFATYEDYLDSQLSETDLFYLEDEELARQLVELGYRGSGETLRRDDFEARKRAERERNAQKTSAPKPLASAGKDLSQYPFLAALASREDLVRNGKLTVRGALCGEL</sequence>
<dbReference type="GO" id="GO:0005634">
    <property type="term" value="C:nucleus"/>
    <property type="evidence" value="ECO:0007669"/>
    <property type="project" value="UniProtKB-SubCell"/>
</dbReference>
<evidence type="ECO:0000256" key="5">
    <source>
        <dbReference type="ARBA" id="ARBA00022490"/>
    </source>
</evidence>
<comment type="subcellular location">
    <subcellularLocation>
        <location evidence="3">Cytoplasm</location>
    </subcellularLocation>
    <subcellularLocation>
        <location evidence="2">Nucleus</location>
    </subcellularLocation>
</comment>
<gene>
    <name evidence="8" type="ORF">Plil01_000653600</name>
</gene>
<dbReference type="GO" id="GO:0005737">
    <property type="term" value="C:cytoplasm"/>
    <property type="evidence" value="ECO:0007669"/>
    <property type="project" value="UniProtKB-SubCell"/>
</dbReference>
<comment type="function">
    <text evidence="1">May be involved in spermatogenesis.</text>
</comment>
<name>A0A9W6TRB7_9STRA</name>
<dbReference type="EMBL" id="BSXW01000291">
    <property type="protein sequence ID" value="GMF17724.1"/>
    <property type="molecule type" value="Genomic_DNA"/>
</dbReference>
<comment type="caution">
    <text evidence="8">The sequence shown here is derived from an EMBL/GenBank/DDBJ whole genome shotgun (WGS) entry which is preliminary data.</text>
</comment>
<dbReference type="Proteomes" id="UP001165083">
    <property type="component" value="Unassembled WGS sequence"/>
</dbReference>
<evidence type="ECO:0000256" key="6">
    <source>
        <dbReference type="ARBA" id="ARBA00023242"/>
    </source>
</evidence>
<dbReference type="InterPro" id="IPR027887">
    <property type="entry name" value="DUF4464"/>
</dbReference>
<dbReference type="AlphaFoldDB" id="A0A9W6TRB7"/>
<feature type="region of interest" description="Disordered" evidence="7">
    <location>
        <begin position="61"/>
        <end position="89"/>
    </location>
</feature>